<sequence length="77" mass="9303">MNLDKEAQLETHHKEQFQLLIGHHSECRQLSTVRFFLHLSSYEYFGKSPRLKFPKFIFFLLFQCYGFCRNRRSRASG</sequence>
<name>A0A397IYF4_9GLOM</name>
<evidence type="ECO:0000313" key="1">
    <source>
        <dbReference type="EMBL" id="RHZ77913.1"/>
    </source>
</evidence>
<reference evidence="1 2" key="1">
    <citation type="submission" date="2018-08" db="EMBL/GenBank/DDBJ databases">
        <title>Genome and evolution of the arbuscular mycorrhizal fungus Diversispora epigaea (formerly Glomus versiforme) and its bacterial endosymbionts.</title>
        <authorList>
            <person name="Sun X."/>
            <person name="Fei Z."/>
            <person name="Harrison M."/>
        </authorList>
    </citation>
    <scope>NUCLEOTIDE SEQUENCE [LARGE SCALE GENOMIC DNA]</scope>
    <source>
        <strain evidence="1 2">IT104</strain>
    </source>
</reference>
<comment type="caution">
    <text evidence="1">The sequence shown here is derived from an EMBL/GenBank/DDBJ whole genome shotgun (WGS) entry which is preliminary data.</text>
</comment>
<keyword evidence="2" id="KW-1185">Reference proteome</keyword>
<dbReference type="AlphaFoldDB" id="A0A397IYF4"/>
<accession>A0A397IYF4</accession>
<evidence type="ECO:0000313" key="2">
    <source>
        <dbReference type="Proteomes" id="UP000266861"/>
    </source>
</evidence>
<gene>
    <name evidence="1" type="ORF">Glove_168g305</name>
</gene>
<protein>
    <submittedName>
        <fullName evidence="1">Uncharacterized protein</fullName>
    </submittedName>
</protein>
<dbReference type="EMBL" id="PQFF01000158">
    <property type="protein sequence ID" value="RHZ77913.1"/>
    <property type="molecule type" value="Genomic_DNA"/>
</dbReference>
<dbReference type="Proteomes" id="UP000266861">
    <property type="component" value="Unassembled WGS sequence"/>
</dbReference>
<proteinExistence type="predicted"/>
<organism evidence="1 2">
    <name type="scientific">Diversispora epigaea</name>
    <dbReference type="NCBI Taxonomy" id="1348612"/>
    <lineage>
        <taxon>Eukaryota</taxon>
        <taxon>Fungi</taxon>
        <taxon>Fungi incertae sedis</taxon>
        <taxon>Mucoromycota</taxon>
        <taxon>Glomeromycotina</taxon>
        <taxon>Glomeromycetes</taxon>
        <taxon>Diversisporales</taxon>
        <taxon>Diversisporaceae</taxon>
        <taxon>Diversispora</taxon>
    </lineage>
</organism>